<evidence type="ECO:0000256" key="2">
    <source>
        <dbReference type="ARBA" id="ARBA00004651"/>
    </source>
</evidence>
<keyword evidence="16" id="KW-1208">Phospholipid metabolism</keyword>
<evidence type="ECO:0000256" key="17">
    <source>
        <dbReference type="ARBA" id="ARBA00048586"/>
    </source>
</evidence>
<organism evidence="21 22">
    <name type="scientific">Terrisporobacter othiniensis</name>
    <dbReference type="NCBI Taxonomy" id="1577792"/>
    <lineage>
        <taxon>Bacteria</taxon>
        <taxon>Bacillati</taxon>
        <taxon>Bacillota</taxon>
        <taxon>Clostridia</taxon>
        <taxon>Peptostreptococcales</taxon>
        <taxon>Peptostreptococcaceae</taxon>
        <taxon>Terrisporobacter</taxon>
    </lineage>
</organism>
<dbReference type="EC" id="2.7.8.5" evidence="6 18"/>
<dbReference type="GO" id="GO:0005886">
    <property type="term" value="C:plasma membrane"/>
    <property type="evidence" value="ECO:0007669"/>
    <property type="project" value="UniProtKB-SubCell"/>
</dbReference>
<gene>
    <name evidence="21" type="ORF">QX51_12770</name>
</gene>
<keyword evidence="10 19" id="KW-0808">Transferase</keyword>
<dbReference type="InterPro" id="IPR048254">
    <property type="entry name" value="CDP_ALCOHOL_P_TRANSF_CS"/>
</dbReference>
<feature type="transmembrane region" description="Helical" evidence="20">
    <location>
        <begin position="7"/>
        <end position="24"/>
    </location>
</feature>
<dbReference type="InterPro" id="IPR043130">
    <property type="entry name" value="CDP-OH_PTrfase_TM_dom"/>
</dbReference>
<comment type="pathway">
    <text evidence="4">Lipid metabolism.</text>
</comment>
<evidence type="ECO:0000256" key="6">
    <source>
        <dbReference type="ARBA" id="ARBA00013170"/>
    </source>
</evidence>
<dbReference type="Proteomes" id="UP000031189">
    <property type="component" value="Unassembled WGS sequence"/>
</dbReference>
<keyword evidence="8" id="KW-1003">Cell membrane</keyword>
<dbReference type="PANTHER" id="PTHR14269">
    <property type="entry name" value="CDP-DIACYLGLYCEROL--GLYCEROL-3-PHOSPHATE 3-PHOSPHATIDYLTRANSFERASE-RELATED"/>
    <property type="match status" value="1"/>
</dbReference>
<dbReference type="GO" id="GO:0008444">
    <property type="term" value="F:CDP-diacylglycerol-glycerol-3-phosphate 3-phosphatidyltransferase activity"/>
    <property type="evidence" value="ECO:0007669"/>
    <property type="project" value="UniProtKB-UniRule"/>
</dbReference>
<accession>A0A0B3VII1</accession>
<comment type="pathway">
    <text evidence="3">Phospholipid metabolism; phosphatidylglycerol biosynthesis; phosphatidylglycerol from CDP-diacylglycerol: step 1/2.</text>
</comment>
<dbReference type="NCBIfam" id="TIGR00560">
    <property type="entry name" value="pgsA"/>
    <property type="match status" value="1"/>
</dbReference>
<evidence type="ECO:0000256" key="10">
    <source>
        <dbReference type="ARBA" id="ARBA00022679"/>
    </source>
</evidence>
<dbReference type="Pfam" id="PF01066">
    <property type="entry name" value="CDP-OH_P_transf"/>
    <property type="match status" value="1"/>
</dbReference>
<name>A0A0B3VII1_9FIRM</name>
<evidence type="ECO:0000256" key="9">
    <source>
        <dbReference type="ARBA" id="ARBA00022516"/>
    </source>
</evidence>
<protein>
    <recommendedName>
        <fullName evidence="7 18">CDP-diacylglycerol--glycerol-3-phosphate 3-phosphatidyltransferase</fullName>
        <ecNumber evidence="6 18">2.7.8.5</ecNumber>
    </recommendedName>
</protein>
<evidence type="ECO:0000256" key="15">
    <source>
        <dbReference type="ARBA" id="ARBA00023209"/>
    </source>
</evidence>
<dbReference type="PROSITE" id="PS00379">
    <property type="entry name" value="CDP_ALCOHOL_P_TRANSF"/>
    <property type="match status" value="1"/>
</dbReference>
<evidence type="ECO:0000256" key="8">
    <source>
        <dbReference type="ARBA" id="ARBA00022475"/>
    </source>
</evidence>
<dbReference type="OrthoDB" id="9796672at2"/>
<proteinExistence type="inferred from homology"/>
<dbReference type="GO" id="GO:0006655">
    <property type="term" value="P:phosphatidylglycerol biosynthetic process"/>
    <property type="evidence" value="ECO:0007669"/>
    <property type="project" value="UniProtKB-UniPathway"/>
</dbReference>
<evidence type="ECO:0000256" key="19">
    <source>
        <dbReference type="RuleBase" id="RU003750"/>
    </source>
</evidence>
<dbReference type="InterPro" id="IPR000462">
    <property type="entry name" value="CDP-OH_P_trans"/>
</dbReference>
<evidence type="ECO:0000256" key="4">
    <source>
        <dbReference type="ARBA" id="ARBA00005189"/>
    </source>
</evidence>
<dbReference type="RefSeq" id="WP_039680302.1">
    <property type="nucleotide sequence ID" value="NZ_JAWGXO010000001.1"/>
</dbReference>
<comment type="catalytic activity">
    <reaction evidence="17">
        <text>a CDP-1,2-diacyl-sn-glycerol + sn-glycerol 3-phosphate = a 1,2-diacyl-sn-glycero-3-phospho-(1'-sn-glycero-3'-phosphate) + CMP + H(+)</text>
        <dbReference type="Rhea" id="RHEA:12593"/>
        <dbReference type="ChEBI" id="CHEBI:15378"/>
        <dbReference type="ChEBI" id="CHEBI:57597"/>
        <dbReference type="ChEBI" id="CHEBI:58332"/>
        <dbReference type="ChEBI" id="CHEBI:60110"/>
        <dbReference type="ChEBI" id="CHEBI:60377"/>
        <dbReference type="EC" id="2.7.8.5"/>
    </reaction>
</comment>
<dbReference type="PANTHER" id="PTHR14269:SF62">
    <property type="entry name" value="CDP-DIACYLGLYCEROL--GLYCEROL-3-PHOSPHATE 3-PHOSPHATIDYLTRANSFERASE 1, CHLOROPLASTIC"/>
    <property type="match status" value="1"/>
</dbReference>
<keyword evidence="12 20" id="KW-1133">Transmembrane helix</keyword>
<evidence type="ECO:0000256" key="7">
    <source>
        <dbReference type="ARBA" id="ARBA00014944"/>
    </source>
</evidence>
<evidence type="ECO:0000256" key="13">
    <source>
        <dbReference type="ARBA" id="ARBA00023098"/>
    </source>
</evidence>
<keyword evidence="15" id="KW-0594">Phospholipid biosynthesis</keyword>
<dbReference type="EMBL" id="JWHR01000110">
    <property type="protein sequence ID" value="KHS56651.1"/>
    <property type="molecule type" value="Genomic_DNA"/>
</dbReference>
<evidence type="ECO:0000256" key="16">
    <source>
        <dbReference type="ARBA" id="ARBA00023264"/>
    </source>
</evidence>
<sequence length="180" mass="19693">MNLPNKLTLLRILLIPVFIIIMMLDIPNHYLIACLIFVVASITDALDGYIARKNDLVTDFGKFMDPLADKLLVISALICMIESSLVAGWMVIIIVARELTVSILRAIAAADGKVIAASGGGKIKTISQMLAVIILLLGANLSNNLLLQVGTIFMLIATFFTLYSGADYLYKNRKLFMNSK</sequence>
<evidence type="ECO:0000256" key="11">
    <source>
        <dbReference type="ARBA" id="ARBA00022692"/>
    </source>
</evidence>
<comment type="subcellular location">
    <subcellularLocation>
        <location evidence="2">Cell membrane</location>
        <topology evidence="2">Multi-pass membrane protein</topology>
    </subcellularLocation>
</comment>
<evidence type="ECO:0000256" key="3">
    <source>
        <dbReference type="ARBA" id="ARBA00005042"/>
    </source>
</evidence>
<keyword evidence="9" id="KW-0444">Lipid biosynthesis</keyword>
<keyword evidence="11 20" id="KW-0812">Transmembrane</keyword>
<evidence type="ECO:0000313" key="21">
    <source>
        <dbReference type="EMBL" id="KHS56651.1"/>
    </source>
</evidence>
<evidence type="ECO:0000256" key="18">
    <source>
        <dbReference type="NCBIfam" id="TIGR00560"/>
    </source>
</evidence>
<dbReference type="AlphaFoldDB" id="A0A0B3VII1"/>
<dbReference type="UniPathway" id="UPA00084">
    <property type="reaction ID" value="UER00503"/>
</dbReference>
<keyword evidence="22" id="KW-1185">Reference proteome</keyword>
<dbReference type="FunFam" id="1.20.120.1760:FF:000004">
    <property type="entry name" value="CDP-diacylglycerol--glycerol-3-phosphate 3-phosphatidyltransferase"/>
    <property type="match status" value="1"/>
</dbReference>
<feature type="transmembrane region" description="Helical" evidence="20">
    <location>
        <begin position="71"/>
        <end position="96"/>
    </location>
</feature>
<evidence type="ECO:0000256" key="12">
    <source>
        <dbReference type="ARBA" id="ARBA00022989"/>
    </source>
</evidence>
<evidence type="ECO:0000256" key="14">
    <source>
        <dbReference type="ARBA" id="ARBA00023136"/>
    </source>
</evidence>
<comment type="caution">
    <text evidence="21">The sequence shown here is derived from an EMBL/GenBank/DDBJ whole genome shotgun (WGS) entry which is preliminary data.</text>
</comment>
<dbReference type="InterPro" id="IPR050324">
    <property type="entry name" value="CDP-alcohol_PTase-I"/>
</dbReference>
<dbReference type="PIRSF" id="PIRSF000847">
    <property type="entry name" value="Phos_ph_gly_syn"/>
    <property type="match status" value="1"/>
</dbReference>
<evidence type="ECO:0000256" key="1">
    <source>
        <dbReference type="ARBA" id="ARBA00003973"/>
    </source>
</evidence>
<evidence type="ECO:0000256" key="5">
    <source>
        <dbReference type="ARBA" id="ARBA00010441"/>
    </source>
</evidence>
<comment type="similarity">
    <text evidence="5 19">Belongs to the CDP-alcohol phosphatidyltransferase class-I family.</text>
</comment>
<dbReference type="InterPro" id="IPR004570">
    <property type="entry name" value="Phosphatidylglycerol_P_synth"/>
</dbReference>
<feature type="transmembrane region" description="Helical" evidence="20">
    <location>
        <begin position="30"/>
        <end position="50"/>
    </location>
</feature>
<reference evidence="21 22" key="1">
    <citation type="submission" date="2014-12" db="EMBL/GenBank/DDBJ databases">
        <title>Draft genome sequence of Terrisporobacter sp. 08-306576, isolated from the blood culture of a bacteremia patient.</title>
        <authorList>
            <person name="Lund L.C."/>
            <person name="Sydenham T.V."/>
            <person name="Hogh S.V."/>
            <person name="Skov M.N."/>
            <person name="Kemp M."/>
            <person name="Justesen U.S."/>
        </authorList>
    </citation>
    <scope>NUCLEOTIDE SEQUENCE [LARGE SCALE GENOMIC DNA]</scope>
    <source>
        <strain evidence="21 22">08-306576</strain>
    </source>
</reference>
<evidence type="ECO:0000313" key="22">
    <source>
        <dbReference type="Proteomes" id="UP000031189"/>
    </source>
</evidence>
<evidence type="ECO:0000256" key="20">
    <source>
        <dbReference type="SAM" id="Phobius"/>
    </source>
</evidence>
<comment type="function">
    <text evidence="1">This protein catalyzes the committed step to the synthesis of the acidic phospholipids.</text>
</comment>
<keyword evidence="13" id="KW-0443">Lipid metabolism</keyword>
<dbReference type="Gene3D" id="1.20.120.1760">
    <property type="match status" value="1"/>
</dbReference>
<keyword evidence="14 20" id="KW-0472">Membrane</keyword>
<dbReference type="STRING" id="1577792.QX51_12770"/>
<feature type="transmembrane region" description="Helical" evidence="20">
    <location>
        <begin position="145"/>
        <end position="170"/>
    </location>
</feature>